<evidence type="ECO:0000256" key="4">
    <source>
        <dbReference type="ARBA" id="ARBA00022989"/>
    </source>
</evidence>
<dbReference type="GO" id="GO:0008250">
    <property type="term" value="C:oligosaccharyltransferase complex"/>
    <property type="evidence" value="ECO:0007669"/>
    <property type="project" value="UniProtKB-UniRule"/>
</dbReference>
<evidence type="ECO:0000256" key="6">
    <source>
        <dbReference type="RuleBase" id="RU367008"/>
    </source>
</evidence>
<keyword evidence="5 6" id="KW-0472">Membrane</keyword>
<organism evidence="7 8">
    <name type="scientific">Tilletia indica</name>
    <dbReference type="NCBI Taxonomy" id="43049"/>
    <lineage>
        <taxon>Eukaryota</taxon>
        <taxon>Fungi</taxon>
        <taxon>Dikarya</taxon>
        <taxon>Basidiomycota</taxon>
        <taxon>Ustilaginomycotina</taxon>
        <taxon>Exobasidiomycetes</taxon>
        <taxon>Tilletiales</taxon>
        <taxon>Tilletiaceae</taxon>
        <taxon>Tilletia</taxon>
    </lineage>
</organism>
<dbReference type="GO" id="GO:0006487">
    <property type="term" value="P:protein N-linked glycosylation"/>
    <property type="evidence" value="ECO:0007669"/>
    <property type="project" value="UniProtKB-UniRule"/>
</dbReference>
<dbReference type="EMBL" id="LWDF02001086">
    <property type="protein sequence ID" value="KAE8240444.1"/>
    <property type="molecule type" value="Genomic_DNA"/>
</dbReference>
<name>A0A177TKX1_9BASI</name>
<feature type="transmembrane region" description="Helical" evidence="6">
    <location>
        <begin position="31"/>
        <end position="50"/>
    </location>
</feature>
<dbReference type="InterPro" id="IPR007915">
    <property type="entry name" value="TMEM258/Ost5"/>
</dbReference>
<reference evidence="7" key="2">
    <citation type="journal article" date="2019" name="IMA Fungus">
        <title>Genome sequencing and comparison of five Tilletia species to identify candidate genes for the detection of regulated species infecting wheat.</title>
        <authorList>
            <person name="Nguyen H.D.T."/>
            <person name="Sultana T."/>
            <person name="Kesanakurti P."/>
            <person name="Hambleton S."/>
        </authorList>
    </citation>
    <scope>NUCLEOTIDE SEQUENCE</scope>
    <source>
        <strain evidence="7">DAOMC 236416</strain>
    </source>
</reference>
<gene>
    <name evidence="7" type="ORF">A4X13_0g7803</name>
</gene>
<evidence type="ECO:0000256" key="3">
    <source>
        <dbReference type="ARBA" id="ARBA00022692"/>
    </source>
</evidence>
<evidence type="ECO:0000256" key="1">
    <source>
        <dbReference type="ARBA" id="ARBA00004141"/>
    </source>
</evidence>
<comment type="similarity">
    <text evidence="2 6">Belongs to the OST5 family.</text>
</comment>
<evidence type="ECO:0000256" key="5">
    <source>
        <dbReference type="ARBA" id="ARBA00023136"/>
    </source>
</evidence>
<proteinExistence type="inferred from homology"/>
<keyword evidence="4 6" id="KW-1133">Transmembrane helix</keyword>
<feature type="transmembrane region" description="Helical" evidence="6">
    <location>
        <begin position="62"/>
        <end position="83"/>
    </location>
</feature>
<keyword evidence="3 6" id="KW-0812">Transmembrane</keyword>
<evidence type="ECO:0000313" key="7">
    <source>
        <dbReference type="EMBL" id="KAE8240444.1"/>
    </source>
</evidence>
<comment type="subcellular location">
    <subcellularLocation>
        <location evidence="1 6">Membrane</location>
        <topology evidence="1 6">Multi-pass membrane protein</topology>
    </subcellularLocation>
</comment>
<accession>A0A177TKX1</accession>
<comment type="function">
    <text evidence="6">Subunit of the oligosaccharyl transferase (OST) complex that catalyzes the initial transfer of a defined glycan (Glc(3)Man(9)GlcNAc(2) in eukaryotes) from the lipid carrier dolichol-pyrophosphate to an asparagine residue within an Asn-X-Ser/Thr consensus motif in nascent polypeptide chains, the first step in protein N-glycosylation. N-glycosylation occurs cotranslationally and the complex associates with the Sec61 complex at the channel-forming translocon complex that mediates protein translocation across the endoplasmic reticulum (ER). All subunits are required for a maximal enzyme activity.</text>
</comment>
<reference evidence="7" key="1">
    <citation type="submission" date="2016-04" db="EMBL/GenBank/DDBJ databases">
        <authorList>
            <person name="Nguyen H.D."/>
            <person name="Samba Siva P."/>
            <person name="Cullis J."/>
            <person name="Levesque C.A."/>
            <person name="Hambleton S."/>
        </authorList>
    </citation>
    <scope>NUCLEOTIDE SEQUENCE</scope>
    <source>
        <strain evidence="7">DAOMC 236416</strain>
    </source>
</reference>
<protein>
    <recommendedName>
        <fullName evidence="6">Dolichyl-diphosphooligosaccharide-protein glycosyltransferase subunit OST5</fullName>
    </recommendedName>
</protein>
<dbReference type="Pfam" id="PF05251">
    <property type="entry name" value="Ost5"/>
    <property type="match status" value="1"/>
</dbReference>
<keyword evidence="8" id="KW-1185">Reference proteome</keyword>
<comment type="subunit">
    <text evidence="6">Component of the oligosaccharyltransferase (OST) complex.</text>
</comment>
<sequence>MSKHTLNAYDHSFVLHQIAEPFKAGIPLSTLPYIAFGLLAITFGLTFIFTTLPKQRYTATEFLTAVAASLSAGFGTVALFNSVGVQC</sequence>
<evidence type="ECO:0000256" key="2">
    <source>
        <dbReference type="ARBA" id="ARBA00009825"/>
    </source>
</evidence>
<evidence type="ECO:0000313" key="8">
    <source>
        <dbReference type="Proteomes" id="UP000077521"/>
    </source>
</evidence>
<dbReference type="OrthoDB" id="2503643at2759"/>
<comment type="caution">
    <text evidence="7">The sequence shown here is derived from an EMBL/GenBank/DDBJ whole genome shotgun (WGS) entry which is preliminary data.</text>
</comment>
<dbReference type="Proteomes" id="UP000077521">
    <property type="component" value="Unassembled WGS sequence"/>
</dbReference>
<dbReference type="AlphaFoldDB" id="A0A177TKX1"/>